<evidence type="ECO:0000313" key="8">
    <source>
        <dbReference type="EMBL" id="NDU43525.1"/>
    </source>
</evidence>
<reference evidence="8" key="1">
    <citation type="submission" date="2019-11" db="EMBL/GenBank/DDBJ databases">
        <title>Acidithiobacillus ferrianus sp. nov.: a facultatively anaerobic and extremely acidophilic chemolithoautotroph.</title>
        <authorList>
            <person name="Norris P.R."/>
            <person name="Falagan C."/>
            <person name="Moya-Beltran A."/>
            <person name="Castro M."/>
            <person name="Quatrini R."/>
            <person name="Johnson D.B."/>
        </authorList>
    </citation>
    <scope>NUCLEOTIDE SEQUENCE [LARGE SCALE GENOMIC DNA]</scope>
    <source>
        <strain evidence="8">MG</strain>
    </source>
</reference>
<dbReference type="AlphaFoldDB" id="A0A845UDV1"/>
<sequence length="180" mass="19822">MIFDALAVAGAYLVGLEPRNDDRGFFARSFCAHEFAERGLKDTFVQANLSHNPHRGTLRGLHYQRAPHAEAKLVRCTRGALFDVVVDLRPGSPSYGRWAGAELSADNRRALYVPEGCAHGFETLVDDTEASYLVSAFYAPGAEAGMRWDDPQLAIDWPITPPARISPKDATAPLFKEYNA</sequence>
<dbReference type="SUPFAM" id="SSF51182">
    <property type="entry name" value="RmlC-like cupins"/>
    <property type="match status" value="1"/>
</dbReference>
<feature type="active site" description="Proton donor" evidence="5">
    <location>
        <position position="132"/>
    </location>
</feature>
<evidence type="ECO:0000256" key="6">
    <source>
        <dbReference type="PIRSR" id="PIRSR600888-3"/>
    </source>
</evidence>
<gene>
    <name evidence="8" type="primary">rfbC</name>
    <name evidence="8" type="ORF">GL267_13070</name>
</gene>
<dbReference type="EC" id="5.1.3.13" evidence="3 7"/>
<dbReference type="UniPathway" id="UPA00124"/>
<dbReference type="GO" id="GO:0000271">
    <property type="term" value="P:polysaccharide biosynthetic process"/>
    <property type="evidence" value="ECO:0007669"/>
    <property type="project" value="TreeGrafter"/>
</dbReference>
<feature type="active site" description="Proton acceptor" evidence="5">
    <location>
        <position position="62"/>
    </location>
</feature>
<name>A0A845UDV1_9PROT</name>
<evidence type="ECO:0000256" key="2">
    <source>
        <dbReference type="ARBA" id="ARBA00001997"/>
    </source>
</evidence>
<keyword evidence="7 8" id="KW-0413">Isomerase</keyword>
<feature type="site" description="Participates in a stacking interaction with the thymidine ring of dTDP-4-oxo-6-deoxyglucose" evidence="6">
    <location>
        <position position="138"/>
    </location>
</feature>
<dbReference type="CDD" id="cd00438">
    <property type="entry name" value="cupin_RmlC"/>
    <property type="match status" value="1"/>
</dbReference>
<comment type="catalytic activity">
    <reaction evidence="1 7">
        <text>dTDP-4-dehydro-6-deoxy-alpha-D-glucose = dTDP-4-dehydro-beta-L-rhamnose</text>
        <dbReference type="Rhea" id="RHEA:16969"/>
        <dbReference type="ChEBI" id="CHEBI:57649"/>
        <dbReference type="ChEBI" id="CHEBI:62830"/>
        <dbReference type="EC" id="5.1.3.13"/>
    </reaction>
</comment>
<protein>
    <recommendedName>
        <fullName evidence="4 7">dTDP-4-dehydrorhamnose 3,5-epimerase</fullName>
        <ecNumber evidence="3 7">5.1.3.13</ecNumber>
    </recommendedName>
    <alternativeName>
        <fullName evidence="7">Thymidine diphospho-4-keto-rhamnose 3,5-epimerase</fullName>
    </alternativeName>
</protein>
<organism evidence="8">
    <name type="scientific">Acidithiobacillus ferrianus</name>
    <dbReference type="NCBI Taxonomy" id="2678518"/>
    <lineage>
        <taxon>Bacteria</taxon>
        <taxon>Pseudomonadati</taxon>
        <taxon>Pseudomonadota</taxon>
        <taxon>Acidithiobacillia</taxon>
        <taxon>Acidithiobacillales</taxon>
        <taxon>Acidithiobacillaceae</taxon>
        <taxon>Acidithiobacillus</taxon>
    </lineage>
</organism>
<evidence type="ECO:0000256" key="3">
    <source>
        <dbReference type="ARBA" id="ARBA00012098"/>
    </source>
</evidence>
<dbReference type="PANTHER" id="PTHR21047:SF2">
    <property type="entry name" value="THYMIDINE DIPHOSPHO-4-KETO-RHAMNOSE 3,5-EPIMERASE"/>
    <property type="match status" value="1"/>
</dbReference>
<proteinExistence type="inferred from homology"/>
<dbReference type="Gene3D" id="2.60.120.10">
    <property type="entry name" value="Jelly Rolls"/>
    <property type="match status" value="1"/>
</dbReference>
<comment type="pathway">
    <text evidence="7">Carbohydrate biosynthesis; dTDP-L-rhamnose biosynthesis.</text>
</comment>
<accession>A0A845UDV1</accession>
<comment type="caution">
    <text evidence="8">The sequence shown here is derived from an EMBL/GenBank/DDBJ whole genome shotgun (WGS) entry which is preliminary data.</text>
</comment>
<evidence type="ECO:0000256" key="1">
    <source>
        <dbReference type="ARBA" id="ARBA00001298"/>
    </source>
</evidence>
<comment type="subunit">
    <text evidence="7">Homodimer.</text>
</comment>
<evidence type="ECO:0000256" key="5">
    <source>
        <dbReference type="PIRSR" id="PIRSR600888-1"/>
    </source>
</evidence>
<comment type="similarity">
    <text evidence="7">Belongs to the dTDP-4-dehydrorhamnose 3,5-epimerase family.</text>
</comment>
<dbReference type="EMBL" id="WNJL01000037">
    <property type="protein sequence ID" value="NDU43525.1"/>
    <property type="molecule type" value="Genomic_DNA"/>
</dbReference>
<dbReference type="InterPro" id="IPR014710">
    <property type="entry name" value="RmlC-like_jellyroll"/>
</dbReference>
<dbReference type="NCBIfam" id="TIGR01221">
    <property type="entry name" value="rmlC"/>
    <property type="match status" value="1"/>
</dbReference>
<dbReference type="InterPro" id="IPR011051">
    <property type="entry name" value="RmlC_Cupin_sf"/>
</dbReference>
<evidence type="ECO:0000256" key="4">
    <source>
        <dbReference type="ARBA" id="ARBA00019595"/>
    </source>
</evidence>
<dbReference type="InterPro" id="IPR000888">
    <property type="entry name" value="RmlC-like"/>
</dbReference>
<dbReference type="RefSeq" id="WP_163098710.1">
    <property type="nucleotide sequence ID" value="NZ_CP127523.1"/>
</dbReference>
<dbReference type="GO" id="GO:0019305">
    <property type="term" value="P:dTDP-rhamnose biosynthetic process"/>
    <property type="evidence" value="ECO:0007669"/>
    <property type="project" value="UniProtKB-UniRule"/>
</dbReference>
<dbReference type="GO" id="GO:0008830">
    <property type="term" value="F:dTDP-4-dehydrorhamnose 3,5-epimerase activity"/>
    <property type="evidence" value="ECO:0007669"/>
    <property type="project" value="UniProtKB-UniRule"/>
</dbReference>
<dbReference type="Pfam" id="PF00908">
    <property type="entry name" value="dTDP_sugar_isom"/>
    <property type="match status" value="1"/>
</dbReference>
<comment type="function">
    <text evidence="2 7">Catalyzes the epimerization of the C3' and C5'positions of dTDP-6-deoxy-D-xylo-4-hexulose, forming dTDP-6-deoxy-L-lyxo-4-hexulose.</text>
</comment>
<dbReference type="GO" id="GO:0005829">
    <property type="term" value="C:cytosol"/>
    <property type="evidence" value="ECO:0007669"/>
    <property type="project" value="TreeGrafter"/>
</dbReference>
<dbReference type="PANTHER" id="PTHR21047">
    <property type="entry name" value="DTDP-6-DEOXY-D-GLUCOSE-3,5 EPIMERASE"/>
    <property type="match status" value="1"/>
</dbReference>
<evidence type="ECO:0000256" key="7">
    <source>
        <dbReference type="RuleBase" id="RU364069"/>
    </source>
</evidence>